<feature type="binding site" evidence="18">
    <location>
        <begin position="53"/>
        <end position="56"/>
    </location>
    <ligand>
        <name>substrate</name>
    </ligand>
</feature>
<dbReference type="PROSITE" id="PS51481">
    <property type="entry name" value="DHAK"/>
    <property type="match status" value="1"/>
</dbReference>
<dbReference type="Gene3D" id="1.25.40.340">
    <property type="match status" value="1"/>
</dbReference>
<dbReference type="GO" id="GO:0005829">
    <property type="term" value="C:cytosol"/>
    <property type="evidence" value="ECO:0007669"/>
    <property type="project" value="TreeGrafter"/>
</dbReference>
<dbReference type="AlphaFoldDB" id="W6MS66"/>
<evidence type="ECO:0000256" key="11">
    <source>
        <dbReference type="ARBA" id="ARBA00047974"/>
    </source>
</evidence>
<dbReference type="InterPro" id="IPR004007">
    <property type="entry name" value="DhaL_dom"/>
</dbReference>
<dbReference type="FunFam" id="3.30.1180.20:FF:000001">
    <property type="entry name" value="Dihydroxyacetone kinase 1"/>
    <property type="match status" value="1"/>
</dbReference>
<evidence type="ECO:0000256" key="17">
    <source>
        <dbReference type="PIRSR" id="PIRSR612734-1"/>
    </source>
</evidence>
<dbReference type="HOGENOM" id="CLU_017054_6_0_1"/>
<dbReference type="EMBL" id="HG793131">
    <property type="protein sequence ID" value="CDK29529.1"/>
    <property type="molecule type" value="Genomic_DNA"/>
</dbReference>
<reference evidence="21" key="1">
    <citation type="submission" date="2013-12" db="EMBL/GenBank/DDBJ databases">
        <authorList>
            <person name="Genoscope - CEA"/>
        </authorList>
    </citation>
    <scope>NUCLEOTIDE SEQUENCE</scope>
    <source>
        <strain evidence="21">CBS 1993</strain>
    </source>
</reference>
<reference evidence="21" key="2">
    <citation type="submission" date="2014-02" db="EMBL/GenBank/DDBJ databases">
        <title>Complete DNA sequence of /Kuraishia capsulata/ illustrates novel genomic features among budding yeasts (/Saccharomycotina/).</title>
        <authorList>
            <person name="Morales L."/>
            <person name="Noel B."/>
            <person name="Porcel B."/>
            <person name="Marcet-Houben M."/>
            <person name="Hullo M-F."/>
            <person name="Sacerdot C."/>
            <person name="Tekaia F."/>
            <person name="Leh-Louis V."/>
            <person name="Despons L."/>
            <person name="Khanna V."/>
            <person name="Aury J-M."/>
            <person name="Barbe V."/>
            <person name="Couloux A."/>
            <person name="Labadie K."/>
            <person name="Pelletier E."/>
            <person name="Souciet J-L."/>
            <person name="Boekhout T."/>
            <person name="Gabaldon T."/>
            <person name="Wincker P."/>
            <person name="Dujon B."/>
        </authorList>
    </citation>
    <scope>NUCLEOTIDE SEQUENCE</scope>
    <source>
        <strain evidence="21">CBS 1993</strain>
    </source>
</reference>
<dbReference type="GO" id="GO:0005524">
    <property type="term" value="F:ATP binding"/>
    <property type="evidence" value="ECO:0007669"/>
    <property type="project" value="UniProtKB-KW"/>
</dbReference>
<evidence type="ECO:0000256" key="4">
    <source>
        <dbReference type="ARBA" id="ARBA00012107"/>
    </source>
</evidence>
<keyword evidence="6" id="KW-0808">Transferase</keyword>
<evidence type="ECO:0000259" key="19">
    <source>
        <dbReference type="PROSITE" id="PS51480"/>
    </source>
</evidence>
<evidence type="ECO:0000256" key="6">
    <source>
        <dbReference type="ARBA" id="ARBA00022679"/>
    </source>
</evidence>
<evidence type="ECO:0000256" key="7">
    <source>
        <dbReference type="ARBA" id="ARBA00022741"/>
    </source>
</evidence>
<dbReference type="GO" id="GO:0061610">
    <property type="term" value="P:glycerol to glycerone phosphate metabolic process"/>
    <property type="evidence" value="ECO:0007669"/>
    <property type="project" value="UniProtKB-ARBA"/>
</dbReference>
<dbReference type="SMART" id="SM01120">
    <property type="entry name" value="Dak2"/>
    <property type="match status" value="1"/>
</dbReference>
<comment type="similarity">
    <text evidence="3">Belongs to the dihydroxyacetone kinase (DAK) family.</text>
</comment>
<name>W6MS66_9ASCO</name>
<dbReference type="Gene3D" id="3.30.1180.20">
    <property type="entry name" value="Dihydroxyacetone kinase, domain 2"/>
    <property type="match status" value="1"/>
</dbReference>
<evidence type="ECO:0000256" key="1">
    <source>
        <dbReference type="ARBA" id="ARBA00003264"/>
    </source>
</evidence>
<evidence type="ECO:0000256" key="16">
    <source>
        <dbReference type="ARBA" id="ARBA00083754"/>
    </source>
</evidence>
<comment type="catalytic activity">
    <reaction evidence="12">
        <text>dihydroxyacetone + ATP = dihydroxyacetone phosphate + ADP + H(+)</text>
        <dbReference type="Rhea" id="RHEA:15773"/>
        <dbReference type="ChEBI" id="CHEBI:15378"/>
        <dbReference type="ChEBI" id="CHEBI:16016"/>
        <dbReference type="ChEBI" id="CHEBI:30616"/>
        <dbReference type="ChEBI" id="CHEBI:57642"/>
        <dbReference type="ChEBI" id="CHEBI:456216"/>
        <dbReference type="EC" id="2.7.1.29"/>
    </reaction>
</comment>
<evidence type="ECO:0000256" key="10">
    <source>
        <dbReference type="ARBA" id="ARBA00022840"/>
    </source>
</evidence>
<comment type="pathway">
    <text evidence="2">Polyol metabolism; glycerol fermentation; glycerone phosphate from glycerol (oxidative route): step 2/2.</text>
</comment>
<evidence type="ECO:0000256" key="2">
    <source>
        <dbReference type="ARBA" id="ARBA00004778"/>
    </source>
</evidence>
<dbReference type="GO" id="GO:0004371">
    <property type="term" value="F:glycerone kinase activity"/>
    <property type="evidence" value="ECO:0007669"/>
    <property type="project" value="UniProtKB-EC"/>
</dbReference>
<dbReference type="EC" id="2.7.1.29" evidence="4"/>
<feature type="binding site" evidence="18">
    <location>
        <position position="109"/>
    </location>
    <ligand>
        <name>substrate</name>
    </ligand>
</feature>
<dbReference type="FunFam" id="1.25.40.340:FF:000001">
    <property type="entry name" value="Dihydroxyacetone kinase 1"/>
    <property type="match status" value="1"/>
</dbReference>
<protein>
    <recommendedName>
        <fullName evidence="13">Dihydroxyacetone kinase</fullName>
        <ecNumber evidence="5">2.7.1.28</ecNumber>
        <ecNumber evidence="4">2.7.1.29</ecNumber>
    </recommendedName>
    <alternativeName>
        <fullName evidence="14">Glycerone kinase</fullName>
    </alternativeName>
    <alternativeName>
        <fullName evidence="15">Triokinase</fullName>
    </alternativeName>
    <alternativeName>
        <fullName evidence="16">Triose kinase</fullName>
    </alternativeName>
</protein>
<feature type="binding site" evidence="18">
    <location>
        <position position="104"/>
    </location>
    <ligand>
        <name>substrate</name>
    </ligand>
</feature>
<evidence type="ECO:0000256" key="5">
    <source>
        <dbReference type="ARBA" id="ARBA00012110"/>
    </source>
</evidence>
<evidence type="ECO:0000313" key="22">
    <source>
        <dbReference type="Proteomes" id="UP000019384"/>
    </source>
</evidence>
<keyword evidence="9" id="KW-0319">Glycerol metabolism</keyword>
<evidence type="ECO:0000256" key="15">
    <source>
        <dbReference type="ARBA" id="ARBA00079901"/>
    </source>
</evidence>
<feature type="domain" description="DhaL" evidence="19">
    <location>
        <begin position="395"/>
        <end position="602"/>
    </location>
</feature>
<evidence type="ECO:0000259" key="20">
    <source>
        <dbReference type="PROSITE" id="PS51481"/>
    </source>
</evidence>
<dbReference type="InterPro" id="IPR012734">
    <property type="entry name" value="DhaK_ATP"/>
</dbReference>
<dbReference type="InterPro" id="IPR050861">
    <property type="entry name" value="Dihydroxyacetone_Kinase"/>
</dbReference>
<dbReference type="InterPro" id="IPR036117">
    <property type="entry name" value="DhaL_dom_sf"/>
</dbReference>
<accession>W6MS66</accession>
<proteinExistence type="inferred from homology"/>
<dbReference type="RefSeq" id="XP_022461514.1">
    <property type="nucleotide sequence ID" value="XM_022602462.1"/>
</dbReference>
<comment type="catalytic activity">
    <reaction evidence="11">
        <text>D-glyceraldehyde + ATP = D-glyceraldehyde 3-phosphate + ADP + H(+)</text>
        <dbReference type="Rhea" id="RHEA:13941"/>
        <dbReference type="ChEBI" id="CHEBI:15378"/>
        <dbReference type="ChEBI" id="CHEBI:17378"/>
        <dbReference type="ChEBI" id="CHEBI:30616"/>
        <dbReference type="ChEBI" id="CHEBI:59776"/>
        <dbReference type="ChEBI" id="CHEBI:456216"/>
        <dbReference type="EC" id="2.7.1.28"/>
    </reaction>
</comment>
<evidence type="ECO:0000256" key="14">
    <source>
        <dbReference type="ARBA" id="ARBA00075491"/>
    </source>
</evidence>
<dbReference type="SUPFAM" id="SSF101473">
    <property type="entry name" value="DhaL-like"/>
    <property type="match status" value="1"/>
</dbReference>
<dbReference type="UniPathway" id="UPA00617">
    <property type="reaction ID" value="UER00669"/>
</dbReference>
<dbReference type="InterPro" id="IPR004006">
    <property type="entry name" value="DhaK_dom"/>
</dbReference>
<dbReference type="GO" id="GO:0050354">
    <property type="term" value="F:triokinase activity"/>
    <property type="evidence" value="ECO:0007669"/>
    <property type="project" value="UniProtKB-EC"/>
</dbReference>
<sequence length="611" mass="65007">MSNKHWNYTEDLVLPHLRGLCRTNPDLRLIASERVVFTTSSPESKVMILSGGGSGHEPLHAGFVGDGLLDVAVAGFVFASPSTKQIFSGIKSKPSNKGTLIVVKNYTGDILHFGLAAERAKAEGIPVELLIVQDDVSVGKTKNGMVGRRGLSGTAVVHKIVGAKAASDSGATLEDVAQLGRDVISNLVTIGASLNHVVIPKKISSADDEIVESDSEDEHEGLKEDEYEIGMGIHNEPGVKKSSPIPTVDSVVEELLVYLLSESDKDRSYVKFDKKDEVALMINNLGGTSNLEIYVIQDAVCKKLKEIYGIVPVRVYTGTFTTSIDGPGFSITLLNVTKAGGDNVLEYLDYPTTAPGWNSAISTAKWSAGETENFVVEDPQAEAAYPTSQVKFDPEVVSALLEAGAKSVLAKESKITLYDTVAGDGDCGETLASGSNAILKALKDKDLELGDAVKSLSQLTDIIETAMGGTSGGLYSIFLSSLAKSFKHTEKAKGGFQVTLPVMAAALNDALESLFKYTRARTGDRTLIDGLEPFVRTLSKTNDLGKANQAAFEGSESTRKLDAKFGRASYVAKEEFEQFESEGGLPDPGAVGFAALIDGFTKAYTKLGSKL</sequence>
<dbReference type="GO" id="GO:0019588">
    <property type="term" value="P:anaerobic glycerol catabolic process"/>
    <property type="evidence" value="ECO:0007669"/>
    <property type="project" value="UniProtKB-UniPathway"/>
</dbReference>
<dbReference type="SUPFAM" id="SSF82549">
    <property type="entry name" value="DAK1/DegV-like"/>
    <property type="match status" value="1"/>
</dbReference>
<dbReference type="PANTHER" id="PTHR28629:SF4">
    <property type="entry name" value="TRIOKINASE_FMN CYCLASE"/>
    <property type="match status" value="1"/>
</dbReference>
<evidence type="ECO:0000256" key="9">
    <source>
        <dbReference type="ARBA" id="ARBA00022798"/>
    </source>
</evidence>
<dbReference type="Proteomes" id="UP000019384">
    <property type="component" value="Unassembled WGS sequence"/>
</dbReference>
<dbReference type="PANTHER" id="PTHR28629">
    <property type="entry name" value="TRIOKINASE/FMN CYCLASE"/>
    <property type="match status" value="1"/>
</dbReference>
<keyword evidence="10" id="KW-0067">ATP-binding</keyword>
<keyword evidence="8" id="KW-0418">Kinase</keyword>
<dbReference type="OrthoDB" id="1724672at2759"/>
<dbReference type="EC" id="2.7.1.28" evidence="5"/>
<evidence type="ECO:0000313" key="21">
    <source>
        <dbReference type="EMBL" id="CDK29529.1"/>
    </source>
</evidence>
<dbReference type="FunFam" id="3.40.50.10440:FF:000001">
    <property type="entry name" value="Dihydroxyacetone kinase, DhaK subunit"/>
    <property type="match status" value="1"/>
</dbReference>
<organism evidence="21 22">
    <name type="scientific">Kuraishia capsulata CBS 1993</name>
    <dbReference type="NCBI Taxonomy" id="1382522"/>
    <lineage>
        <taxon>Eukaryota</taxon>
        <taxon>Fungi</taxon>
        <taxon>Dikarya</taxon>
        <taxon>Ascomycota</taxon>
        <taxon>Saccharomycotina</taxon>
        <taxon>Pichiomycetes</taxon>
        <taxon>Pichiales</taxon>
        <taxon>Pichiaceae</taxon>
        <taxon>Kuraishia</taxon>
    </lineage>
</organism>
<keyword evidence="22" id="KW-1185">Reference proteome</keyword>
<feature type="domain" description="DhaK" evidence="20">
    <location>
        <begin position="8"/>
        <end position="357"/>
    </location>
</feature>
<dbReference type="Gene3D" id="3.40.50.10440">
    <property type="entry name" value="Dihydroxyacetone kinase, domain 1"/>
    <property type="match status" value="1"/>
</dbReference>
<gene>
    <name evidence="21" type="ORF">KUCA_T00005521001</name>
</gene>
<evidence type="ECO:0000256" key="8">
    <source>
        <dbReference type="ARBA" id="ARBA00022777"/>
    </source>
</evidence>
<dbReference type="STRING" id="1382522.W6MS66"/>
<dbReference type="GeneID" id="34522902"/>
<dbReference type="PROSITE" id="PS51480">
    <property type="entry name" value="DHAL"/>
    <property type="match status" value="1"/>
</dbReference>
<evidence type="ECO:0000256" key="18">
    <source>
        <dbReference type="PIRSR" id="PIRSR612734-2"/>
    </source>
</evidence>
<dbReference type="NCBIfam" id="TIGR02361">
    <property type="entry name" value="dak_ATP"/>
    <property type="match status" value="1"/>
</dbReference>
<dbReference type="Pfam" id="PF02733">
    <property type="entry name" value="Dak1"/>
    <property type="match status" value="1"/>
</dbReference>
<feature type="active site" description="Tele-hemiaminal-histidine intermediate" evidence="17">
    <location>
        <position position="234"/>
    </location>
</feature>
<evidence type="ECO:0000256" key="12">
    <source>
        <dbReference type="ARBA" id="ARBA00048898"/>
    </source>
</evidence>
<evidence type="ECO:0000256" key="3">
    <source>
        <dbReference type="ARBA" id="ARBA00008757"/>
    </source>
</evidence>
<keyword evidence="7" id="KW-0547">Nucleotide-binding</keyword>
<dbReference type="Pfam" id="PF02734">
    <property type="entry name" value="Dak2"/>
    <property type="match status" value="1"/>
</dbReference>
<evidence type="ECO:0000256" key="13">
    <source>
        <dbReference type="ARBA" id="ARBA00068178"/>
    </source>
</evidence>
<comment type="function">
    <text evidence="1">Catalyzes both the phosphorylation of dihydroxyacetone and of glyceraldehyde.</text>
</comment>